<dbReference type="OrthoDB" id="3799447at2759"/>
<sequence length="251" mass="27568">MFGLILLAALFRLSVAAPTQLSTSGDSWPAWVCSDFSFHGYCDRVYADQKCTTLPEPLYGKVSSMMQWTGNKCEFYSDDNCEWVHEKLVGDYHGELIHGVAIKWYEDMGVFNNKIKSVYCIAYVDMHGLGSTTMDVPSPDGQRLETVNATLVQKPSQTPGTVIVFTEPNFGGAETAVDAFGKCSQAFGAGAVKSLKQQQGAVCRYYQSPDCTLSNHVPILRHDSTGAEWDAVDLGEWQGKIESFKCDTVAA</sequence>
<evidence type="ECO:0000313" key="3">
    <source>
        <dbReference type="Proteomes" id="UP000756921"/>
    </source>
</evidence>
<reference evidence="2" key="1">
    <citation type="journal article" date="2020" name="Mol. Plant Microbe Interact.">
        <title>Genome Sequence of the Biocontrol Agent Coniothyrium minitans strain Conio (IMI 134523).</title>
        <authorList>
            <person name="Patel D."/>
            <person name="Shittu T.A."/>
            <person name="Baroncelli R."/>
            <person name="Muthumeenakshi S."/>
            <person name="Osborne T.H."/>
            <person name="Janganan T.K."/>
            <person name="Sreenivasaprasad S."/>
        </authorList>
    </citation>
    <scope>NUCLEOTIDE SEQUENCE</scope>
    <source>
        <strain evidence="2">Conio</strain>
    </source>
</reference>
<dbReference type="AlphaFoldDB" id="A0A9P6GCS4"/>
<feature type="signal peptide" evidence="1">
    <location>
        <begin position="1"/>
        <end position="16"/>
    </location>
</feature>
<keyword evidence="3" id="KW-1185">Reference proteome</keyword>
<proteinExistence type="predicted"/>
<accession>A0A9P6GCS4</accession>
<comment type="caution">
    <text evidence="2">The sequence shown here is derived from an EMBL/GenBank/DDBJ whole genome shotgun (WGS) entry which is preliminary data.</text>
</comment>
<gene>
    <name evidence="2" type="ORF">PMIN01_08585</name>
</gene>
<feature type="chain" id="PRO_5040213598" evidence="1">
    <location>
        <begin position="17"/>
        <end position="251"/>
    </location>
</feature>
<protein>
    <submittedName>
        <fullName evidence="2">Uncharacterized protein</fullName>
    </submittedName>
</protein>
<organism evidence="2 3">
    <name type="scientific">Paraphaeosphaeria minitans</name>
    <dbReference type="NCBI Taxonomy" id="565426"/>
    <lineage>
        <taxon>Eukaryota</taxon>
        <taxon>Fungi</taxon>
        <taxon>Dikarya</taxon>
        <taxon>Ascomycota</taxon>
        <taxon>Pezizomycotina</taxon>
        <taxon>Dothideomycetes</taxon>
        <taxon>Pleosporomycetidae</taxon>
        <taxon>Pleosporales</taxon>
        <taxon>Massarineae</taxon>
        <taxon>Didymosphaeriaceae</taxon>
        <taxon>Paraphaeosphaeria</taxon>
    </lineage>
</organism>
<name>A0A9P6GCS4_9PLEO</name>
<dbReference type="EMBL" id="WJXW01000009">
    <property type="protein sequence ID" value="KAF9732903.1"/>
    <property type="molecule type" value="Genomic_DNA"/>
</dbReference>
<evidence type="ECO:0000256" key="1">
    <source>
        <dbReference type="SAM" id="SignalP"/>
    </source>
</evidence>
<evidence type="ECO:0000313" key="2">
    <source>
        <dbReference type="EMBL" id="KAF9732903.1"/>
    </source>
</evidence>
<dbReference type="Proteomes" id="UP000756921">
    <property type="component" value="Unassembled WGS sequence"/>
</dbReference>
<keyword evidence="1" id="KW-0732">Signal</keyword>